<gene>
    <name evidence="2" type="ORF">AB5J49_32670</name>
</gene>
<dbReference type="GO" id="GO:0043531">
    <property type="term" value="F:ADP binding"/>
    <property type="evidence" value="ECO:0007669"/>
    <property type="project" value="InterPro"/>
</dbReference>
<organism evidence="2">
    <name type="scientific">Streptomyces sp. R28</name>
    <dbReference type="NCBI Taxonomy" id="3238628"/>
    <lineage>
        <taxon>Bacteria</taxon>
        <taxon>Bacillati</taxon>
        <taxon>Actinomycetota</taxon>
        <taxon>Actinomycetes</taxon>
        <taxon>Kitasatosporales</taxon>
        <taxon>Streptomycetaceae</taxon>
        <taxon>Streptomyces</taxon>
    </lineage>
</organism>
<dbReference type="InterPro" id="IPR019734">
    <property type="entry name" value="TPR_rpt"/>
</dbReference>
<dbReference type="InterPro" id="IPR011990">
    <property type="entry name" value="TPR-like_helical_dom_sf"/>
</dbReference>
<evidence type="ECO:0000313" key="2">
    <source>
        <dbReference type="EMBL" id="XDQ37720.1"/>
    </source>
</evidence>
<feature type="repeat" description="TPR" evidence="1">
    <location>
        <begin position="421"/>
        <end position="454"/>
    </location>
</feature>
<reference evidence="2" key="1">
    <citation type="submission" date="2024-07" db="EMBL/GenBank/DDBJ databases">
        <authorList>
            <person name="Yu S.T."/>
        </authorList>
    </citation>
    <scope>NUCLEOTIDE SEQUENCE</scope>
    <source>
        <strain evidence="2">R28</strain>
    </source>
</reference>
<dbReference type="SUPFAM" id="SSF52540">
    <property type="entry name" value="P-loop containing nucleoside triphosphate hydrolases"/>
    <property type="match status" value="1"/>
</dbReference>
<dbReference type="RefSeq" id="WP_369172453.1">
    <property type="nucleotide sequence ID" value="NZ_CP163439.1"/>
</dbReference>
<proteinExistence type="predicted"/>
<dbReference type="Pfam" id="PF13424">
    <property type="entry name" value="TPR_12"/>
    <property type="match status" value="2"/>
</dbReference>
<dbReference type="InterPro" id="IPR027417">
    <property type="entry name" value="P-loop_NTPase"/>
</dbReference>
<protein>
    <submittedName>
        <fullName evidence="2">Tetratricopeptide repeat protein</fullName>
    </submittedName>
</protein>
<dbReference type="PROSITE" id="PS50005">
    <property type="entry name" value="TPR"/>
    <property type="match status" value="2"/>
</dbReference>
<evidence type="ECO:0000256" key="1">
    <source>
        <dbReference type="PROSITE-ProRule" id="PRU00339"/>
    </source>
</evidence>
<dbReference type="EMBL" id="CP163439">
    <property type="protein sequence ID" value="XDQ37720.1"/>
    <property type="molecule type" value="Genomic_DNA"/>
</dbReference>
<keyword evidence="1" id="KW-0802">TPR repeat</keyword>
<dbReference type="PANTHER" id="PTHR47691:SF3">
    <property type="entry name" value="HTH-TYPE TRANSCRIPTIONAL REGULATOR RV0890C-RELATED"/>
    <property type="match status" value="1"/>
</dbReference>
<dbReference type="PANTHER" id="PTHR47691">
    <property type="entry name" value="REGULATOR-RELATED"/>
    <property type="match status" value="1"/>
</dbReference>
<dbReference type="Gene3D" id="1.25.40.10">
    <property type="entry name" value="Tetratricopeptide repeat domain"/>
    <property type="match status" value="1"/>
</dbReference>
<dbReference type="SUPFAM" id="SSF48452">
    <property type="entry name" value="TPR-like"/>
    <property type="match status" value="1"/>
</dbReference>
<dbReference type="AlphaFoldDB" id="A0AB39Q433"/>
<dbReference type="SMART" id="SM00028">
    <property type="entry name" value="TPR"/>
    <property type="match status" value="5"/>
</dbReference>
<name>A0AB39Q433_9ACTN</name>
<accession>A0AB39Q433</accession>
<feature type="repeat" description="TPR" evidence="1">
    <location>
        <begin position="541"/>
        <end position="574"/>
    </location>
</feature>
<sequence length="631" mass="69334">MGGIGKTALAVEAAHRACAQGWFPSGTLFVDLRGYDDDPVTGDQAVLALLDALGVQGSDLPQTTVRQYDTYREILAERQDRTLLILDNASDPSQFLPLLPGTDRHRVLITSRNRPDALPVRLIDLETLTPDDSAALVTRALHDADERDDRPAREPHALRELADLCGHLPLALQIAGAMLRRRRHRDIASLVAEIKEAEDPTAVLDNGSAGTDLYGRSLALRPVLETSYRRLPPEQARLLRLLALAPGTDTSAEAVAALTDRETDDTLGRLEDLASAGLVTPVPGGDVRWRLHDLVRAFGMRVVAGDTVFKEEGDAARERLLAFYCRWADAADDRLRWLPGAPEPQRFTNRAKALAWLDSERAGLVAAVQWAREDRYADRAVQLAFHLAEYLEWRRFLHDWLTAARTARETAPRIGNRFYEGAALTNLGNALREAGQVEEAIAAYTHARDLHRTDGHSHWEGLAWDGLGIALQEAGRVEEAIDAHIRGRDLCRAAGDPHGESGAWNNLGIALREAGRVEEAIDAHIHDRALCQAVGDRHGEGKAWNNLGIALRHAGRVEEAIEAYAKDLEICGEFEDWYGSGLTLGNLARIHEDTDRPAEARATWLRAAAAFTQANAPDRANDAQSRADALT</sequence>
<dbReference type="Gene3D" id="3.40.50.300">
    <property type="entry name" value="P-loop containing nucleotide triphosphate hydrolases"/>
    <property type="match status" value="1"/>
</dbReference>